<dbReference type="EMBL" id="HBJA01141296">
    <property type="protein sequence ID" value="CAE0837341.1"/>
    <property type="molecule type" value="Transcribed_RNA"/>
</dbReference>
<dbReference type="AlphaFoldDB" id="A0A7S4GHK7"/>
<sequence>MCKYAKALHDICIPRPPQPMKRLPDRRLLPTQAARPWVAGRNGARRTVGGALRAQARLHQRIDVPTELTDGGQGKGRGNNRRARSRWGQPWHVNTDRNTWARGVP</sequence>
<organism evidence="2">
    <name type="scientific">Eutreptiella gymnastica</name>
    <dbReference type="NCBI Taxonomy" id="73025"/>
    <lineage>
        <taxon>Eukaryota</taxon>
        <taxon>Discoba</taxon>
        <taxon>Euglenozoa</taxon>
        <taxon>Euglenida</taxon>
        <taxon>Spirocuta</taxon>
        <taxon>Euglenophyceae</taxon>
        <taxon>Eutreptiales</taxon>
        <taxon>Eutreptiaceae</taxon>
        <taxon>Eutreptiella</taxon>
    </lineage>
</organism>
<name>A0A7S4GHK7_9EUGL</name>
<protein>
    <submittedName>
        <fullName evidence="2">Uncharacterized protein</fullName>
    </submittedName>
</protein>
<reference evidence="2" key="1">
    <citation type="submission" date="2021-01" db="EMBL/GenBank/DDBJ databases">
        <authorList>
            <person name="Corre E."/>
            <person name="Pelletier E."/>
            <person name="Niang G."/>
            <person name="Scheremetjew M."/>
            <person name="Finn R."/>
            <person name="Kale V."/>
            <person name="Holt S."/>
            <person name="Cochrane G."/>
            <person name="Meng A."/>
            <person name="Brown T."/>
            <person name="Cohen L."/>
        </authorList>
    </citation>
    <scope>NUCLEOTIDE SEQUENCE</scope>
    <source>
        <strain evidence="2">CCMP1594</strain>
    </source>
</reference>
<evidence type="ECO:0000313" key="2">
    <source>
        <dbReference type="EMBL" id="CAE0837341.1"/>
    </source>
</evidence>
<accession>A0A7S4GHK7</accession>
<evidence type="ECO:0000256" key="1">
    <source>
        <dbReference type="SAM" id="MobiDB-lite"/>
    </source>
</evidence>
<feature type="region of interest" description="Disordered" evidence="1">
    <location>
        <begin position="62"/>
        <end position="105"/>
    </location>
</feature>
<proteinExistence type="predicted"/>
<gene>
    <name evidence="2" type="ORF">EGYM00163_LOCUS48713</name>
</gene>